<protein>
    <submittedName>
        <fullName evidence="2">Uncharacterized protein</fullName>
    </submittedName>
</protein>
<evidence type="ECO:0000313" key="3">
    <source>
        <dbReference type="Proteomes" id="UP000005778"/>
    </source>
</evidence>
<reference evidence="2 3" key="2">
    <citation type="submission" date="2012-02" db="EMBL/GenBank/DDBJ databases">
        <title>Improved High-Quality Draft sequence of Desulfobacter postgatei 2ac9.</title>
        <authorList>
            <consortium name="US DOE Joint Genome Institute"/>
            <person name="Lucas S."/>
            <person name="Han J."/>
            <person name="Lapidus A."/>
            <person name="Cheng J.-F."/>
            <person name="Goodwin L."/>
            <person name="Pitluck S."/>
            <person name="Peters L."/>
            <person name="Ovchinnikova G."/>
            <person name="Held B."/>
            <person name="Detter J.C."/>
            <person name="Han C."/>
            <person name="Tapia R."/>
            <person name="Land M."/>
            <person name="Hauser L."/>
            <person name="Kyrpides N."/>
            <person name="Ivanova N."/>
            <person name="Pagani I."/>
            <person name="Orellana R."/>
            <person name="Lovley D."/>
            <person name="Woyke T."/>
        </authorList>
    </citation>
    <scope>NUCLEOTIDE SEQUENCE [LARGE SCALE GENOMIC DNA]</scope>
    <source>
        <strain evidence="2 3">2ac9</strain>
    </source>
</reference>
<dbReference type="AlphaFoldDB" id="I5B7K0"/>
<dbReference type="Proteomes" id="UP000005778">
    <property type="component" value="Chromosome"/>
</dbReference>
<accession>I5B7K0</accession>
<dbReference type="EMBL" id="CM001488">
    <property type="protein sequence ID" value="EIM65463.1"/>
    <property type="molecule type" value="Genomic_DNA"/>
</dbReference>
<gene>
    <name evidence="2" type="ORF">DespoDRAFT_03725</name>
</gene>
<keyword evidence="3" id="KW-1185">Reference proteome</keyword>
<reference evidence="2 3" key="1">
    <citation type="submission" date="2011-09" db="EMBL/GenBank/DDBJ databases">
        <authorList>
            <consortium name="US DOE Joint Genome Institute (JGI-PGF)"/>
            <person name="Lucas S."/>
            <person name="Han J."/>
            <person name="Lapidus A."/>
            <person name="Cheng J.-F."/>
            <person name="Goodwin L."/>
            <person name="Pitluck S."/>
            <person name="Peters L."/>
            <person name="Land M.L."/>
            <person name="Hauser L."/>
            <person name="Orellana R."/>
            <person name="Lovley D."/>
            <person name="Woyke T.J."/>
        </authorList>
    </citation>
    <scope>NUCLEOTIDE SEQUENCE [LARGE SCALE GENOMIC DNA]</scope>
    <source>
        <strain evidence="2 3">2ac9</strain>
    </source>
</reference>
<organism evidence="2 3">
    <name type="scientific">Desulfobacter postgatei 2ac9</name>
    <dbReference type="NCBI Taxonomy" id="879212"/>
    <lineage>
        <taxon>Bacteria</taxon>
        <taxon>Pseudomonadati</taxon>
        <taxon>Thermodesulfobacteriota</taxon>
        <taxon>Desulfobacteria</taxon>
        <taxon>Desulfobacterales</taxon>
        <taxon>Desulfobacteraceae</taxon>
        <taxon>Desulfobacter</taxon>
    </lineage>
</organism>
<name>I5B7K0_9BACT</name>
<evidence type="ECO:0000313" key="2">
    <source>
        <dbReference type="EMBL" id="EIM65463.1"/>
    </source>
</evidence>
<evidence type="ECO:0000256" key="1">
    <source>
        <dbReference type="SAM" id="MobiDB-lite"/>
    </source>
</evidence>
<sequence length="88" mass="10070">MEVCAEYNKKKLHGKRYFWELMDTIEHVSSSVSEMLKLSRSNLEIFTNIQKARTGAKRKPADPRTGNPAANNWWGWRGDGFNLGVGSR</sequence>
<feature type="region of interest" description="Disordered" evidence="1">
    <location>
        <begin position="53"/>
        <end position="73"/>
    </location>
</feature>
<proteinExistence type="predicted"/>
<dbReference type="HOGENOM" id="CLU_2464075_0_0_7"/>
<dbReference type="eggNOG" id="COG3547">
    <property type="taxonomic scope" value="Bacteria"/>
</dbReference>